<accession>W1IA20</accession>
<dbReference type="AlphaFoldDB" id="W1IA20"/>
<protein>
    <submittedName>
        <fullName evidence="1">Unclassified</fullName>
    </submittedName>
</protein>
<dbReference type="EMBL" id="HG316776">
    <property type="protein sequence ID" value="CDX48507.1"/>
    <property type="molecule type" value="Genomic_DNA"/>
</dbReference>
<dbReference type="EMBL" id="CBMC010001471">
    <property type="protein sequence ID" value="CDL72488.1"/>
    <property type="molecule type" value="Genomic_DNA"/>
</dbReference>
<gene>
    <name evidence="1" type="ORF">BN846_0126220</name>
</gene>
<reference evidence="1" key="1">
    <citation type="submission" date="2013-05" db="EMBL/GenBank/DDBJ databases">
        <title>Draft genome sequences of six wheat associated Fusarium spp. isolates.</title>
        <authorList>
            <person name="Moolhuijzen P.M."/>
            <person name="Manners J.M."/>
            <person name="Wilcox S."/>
            <person name="Bellgard M.I."/>
            <person name="Gardiner D.M."/>
        </authorList>
    </citation>
    <scope>NUCLEOTIDE SEQUENCE</scope>
    <source>
        <strain evidence="1">CS3220</strain>
    </source>
</reference>
<proteinExistence type="predicted"/>
<organism evidence="1">
    <name type="scientific">Fusarium pseudograminearum CS3220</name>
    <dbReference type="NCBI Taxonomy" id="1318456"/>
    <lineage>
        <taxon>Eukaryota</taxon>
        <taxon>Fungi</taxon>
        <taxon>Dikarya</taxon>
        <taxon>Ascomycota</taxon>
        <taxon>Pezizomycotina</taxon>
        <taxon>Sordariomycetes</taxon>
        <taxon>Hypocreomycetidae</taxon>
        <taxon>Hypocreales</taxon>
        <taxon>Nectriaceae</taxon>
        <taxon>Fusarium</taxon>
    </lineage>
</organism>
<sequence length="74" mass="8512">MDKTNNNLEPDTINIKESNSLTLNKDEVNIKDALDPILNNNVFKSNDMVKIILNNLINIIKEYPSLRRDQPAPY</sequence>
<name>W1IA20_FUSPS</name>
<evidence type="ECO:0000313" key="1">
    <source>
        <dbReference type="EMBL" id="CDL72488.1"/>
    </source>
</evidence>